<keyword evidence="2" id="KW-0238">DNA-binding</keyword>
<dbReference type="SMART" id="SM00347">
    <property type="entry name" value="HTH_MARR"/>
    <property type="match status" value="1"/>
</dbReference>
<dbReference type="InterPro" id="IPR036388">
    <property type="entry name" value="WH-like_DNA-bd_sf"/>
</dbReference>
<evidence type="ECO:0000256" key="2">
    <source>
        <dbReference type="ARBA" id="ARBA00023125"/>
    </source>
</evidence>
<evidence type="ECO:0000256" key="4">
    <source>
        <dbReference type="SAM" id="MobiDB-lite"/>
    </source>
</evidence>
<dbReference type="PRINTS" id="PR00598">
    <property type="entry name" value="HTHMARR"/>
</dbReference>
<dbReference type="RefSeq" id="WP_201685522.1">
    <property type="nucleotide sequence ID" value="NZ_JAEQNA010000008.1"/>
</dbReference>
<dbReference type="Gene3D" id="1.10.10.10">
    <property type="entry name" value="Winged helix-like DNA-binding domain superfamily/Winged helix DNA-binding domain"/>
    <property type="match status" value="1"/>
</dbReference>
<dbReference type="Proteomes" id="UP000613011">
    <property type="component" value="Unassembled WGS sequence"/>
</dbReference>
<evidence type="ECO:0000259" key="5">
    <source>
        <dbReference type="PROSITE" id="PS50995"/>
    </source>
</evidence>
<sequence length="203" mass="22546">MQSSKEKSIKRAAGQPALHLSDQVAASAAVDKTLDGSALWVLLAIYRAFAILDRDQAEEVAAMGLTPLQFNILTTLQRTRQPTTMGTLASMLVVKPNNLSGNISALAEKGLIRRELNSADQRSLLAVLTPDGEAFLKEHLPAHWLRLERLMGGLTREQRLQMVMLLKQLTTSIQEEQERESEREIDVEKKVPARPRGRALEVT</sequence>
<dbReference type="InterPro" id="IPR000835">
    <property type="entry name" value="HTH_MarR-typ"/>
</dbReference>
<reference evidence="6" key="1">
    <citation type="submission" date="2021-01" db="EMBL/GenBank/DDBJ databases">
        <title>Ramlibacter sp. strain AW1 16S ribosomal RNA gene Genome sequencing and assembly.</title>
        <authorList>
            <person name="Kang M."/>
        </authorList>
    </citation>
    <scope>NUCLEOTIDE SEQUENCE</scope>
    <source>
        <strain evidence="6">AW1</strain>
    </source>
</reference>
<dbReference type="GO" id="GO:0006950">
    <property type="term" value="P:response to stress"/>
    <property type="evidence" value="ECO:0007669"/>
    <property type="project" value="TreeGrafter"/>
</dbReference>
<keyword evidence="3" id="KW-0804">Transcription</keyword>
<feature type="compositionally biased region" description="Basic and acidic residues" evidence="4">
    <location>
        <begin position="180"/>
        <end position="191"/>
    </location>
</feature>
<dbReference type="InterPro" id="IPR039422">
    <property type="entry name" value="MarR/SlyA-like"/>
</dbReference>
<keyword evidence="1" id="KW-0805">Transcription regulation</keyword>
<protein>
    <submittedName>
        <fullName evidence="6">MarR family transcriptional regulator</fullName>
    </submittedName>
</protein>
<dbReference type="SUPFAM" id="SSF46785">
    <property type="entry name" value="Winged helix' DNA-binding domain"/>
    <property type="match status" value="1"/>
</dbReference>
<dbReference type="GO" id="GO:0003700">
    <property type="term" value="F:DNA-binding transcription factor activity"/>
    <property type="evidence" value="ECO:0007669"/>
    <property type="project" value="InterPro"/>
</dbReference>
<accession>A0A936ZTU1</accession>
<dbReference type="PANTHER" id="PTHR33164">
    <property type="entry name" value="TRANSCRIPTIONAL REGULATOR, MARR FAMILY"/>
    <property type="match status" value="1"/>
</dbReference>
<dbReference type="EMBL" id="JAEQNA010000008">
    <property type="protein sequence ID" value="MBL0422441.1"/>
    <property type="molecule type" value="Genomic_DNA"/>
</dbReference>
<comment type="caution">
    <text evidence="6">The sequence shown here is derived from an EMBL/GenBank/DDBJ whole genome shotgun (WGS) entry which is preliminary data.</text>
</comment>
<dbReference type="Pfam" id="PF01047">
    <property type="entry name" value="MarR"/>
    <property type="match status" value="1"/>
</dbReference>
<dbReference type="PROSITE" id="PS01117">
    <property type="entry name" value="HTH_MARR_1"/>
    <property type="match status" value="1"/>
</dbReference>
<evidence type="ECO:0000256" key="3">
    <source>
        <dbReference type="ARBA" id="ARBA00023163"/>
    </source>
</evidence>
<dbReference type="InterPro" id="IPR023187">
    <property type="entry name" value="Tscrpt_reg_MarR-type_CS"/>
</dbReference>
<proteinExistence type="predicted"/>
<dbReference type="AlphaFoldDB" id="A0A936ZTU1"/>
<feature type="region of interest" description="Disordered" evidence="4">
    <location>
        <begin position="174"/>
        <end position="203"/>
    </location>
</feature>
<evidence type="ECO:0000313" key="6">
    <source>
        <dbReference type="EMBL" id="MBL0422441.1"/>
    </source>
</evidence>
<dbReference type="PROSITE" id="PS50995">
    <property type="entry name" value="HTH_MARR_2"/>
    <property type="match status" value="1"/>
</dbReference>
<organism evidence="6 7">
    <name type="scientific">Ramlibacter aurantiacus</name>
    <dbReference type="NCBI Taxonomy" id="2801330"/>
    <lineage>
        <taxon>Bacteria</taxon>
        <taxon>Pseudomonadati</taxon>
        <taxon>Pseudomonadota</taxon>
        <taxon>Betaproteobacteria</taxon>
        <taxon>Burkholderiales</taxon>
        <taxon>Comamonadaceae</taxon>
        <taxon>Ramlibacter</taxon>
    </lineage>
</organism>
<name>A0A936ZTU1_9BURK</name>
<dbReference type="InterPro" id="IPR036390">
    <property type="entry name" value="WH_DNA-bd_sf"/>
</dbReference>
<evidence type="ECO:0000256" key="1">
    <source>
        <dbReference type="ARBA" id="ARBA00023015"/>
    </source>
</evidence>
<evidence type="ECO:0000313" key="7">
    <source>
        <dbReference type="Proteomes" id="UP000613011"/>
    </source>
</evidence>
<dbReference type="PANTHER" id="PTHR33164:SF43">
    <property type="entry name" value="HTH-TYPE TRANSCRIPTIONAL REPRESSOR YETL"/>
    <property type="match status" value="1"/>
</dbReference>
<dbReference type="GO" id="GO:0003677">
    <property type="term" value="F:DNA binding"/>
    <property type="evidence" value="ECO:0007669"/>
    <property type="project" value="UniProtKB-KW"/>
</dbReference>
<feature type="domain" description="HTH marR-type" evidence="5">
    <location>
        <begin position="38"/>
        <end position="171"/>
    </location>
</feature>
<keyword evidence="7" id="KW-1185">Reference proteome</keyword>
<gene>
    <name evidence="6" type="ORF">JI739_18990</name>
</gene>